<evidence type="ECO:0000256" key="5">
    <source>
        <dbReference type="ARBA" id="ARBA00022552"/>
    </source>
</evidence>
<dbReference type="VEuPathDB" id="ToxoDB:NCLIV_003630"/>
<evidence type="ECO:0000256" key="3">
    <source>
        <dbReference type="ARBA" id="ARBA00012328"/>
    </source>
</evidence>
<comment type="catalytic activity">
    <reaction evidence="10">
        <text>uridine(1498) in 16S rRNA + S-adenosyl-L-methionine = N(3)-methyluridine(1498) in 16S rRNA + S-adenosyl-L-homocysteine + H(+)</text>
        <dbReference type="Rhea" id="RHEA:42920"/>
        <dbReference type="Rhea" id="RHEA-COMP:10283"/>
        <dbReference type="Rhea" id="RHEA-COMP:10284"/>
        <dbReference type="ChEBI" id="CHEBI:15378"/>
        <dbReference type="ChEBI" id="CHEBI:57856"/>
        <dbReference type="ChEBI" id="CHEBI:59789"/>
        <dbReference type="ChEBI" id="CHEBI:65315"/>
        <dbReference type="ChEBI" id="CHEBI:74502"/>
        <dbReference type="EC" id="2.1.1.193"/>
    </reaction>
</comment>
<dbReference type="EMBL" id="LN714475">
    <property type="protein sequence ID" value="CEL64467.1"/>
    <property type="molecule type" value="Genomic_DNA"/>
</dbReference>
<dbReference type="Gene3D" id="3.40.1280.10">
    <property type="match status" value="1"/>
</dbReference>
<evidence type="ECO:0000256" key="10">
    <source>
        <dbReference type="ARBA" id="ARBA00047944"/>
    </source>
</evidence>
<evidence type="ECO:0000256" key="1">
    <source>
        <dbReference type="ARBA" id="ARBA00004496"/>
    </source>
</evidence>
<dbReference type="OMA" id="VIAQLNM"/>
<dbReference type="GO" id="GO:0005737">
    <property type="term" value="C:cytoplasm"/>
    <property type="evidence" value="ECO:0007669"/>
    <property type="project" value="UniProtKB-SubCell"/>
</dbReference>
<dbReference type="AlphaFoldDB" id="F0V837"/>
<feature type="region of interest" description="Disordered" evidence="11">
    <location>
        <begin position="410"/>
        <end position="474"/>
    </location>
</feature>
<evidence type="ECO:0000313" key="14">
    <source>
        <dbReference type="EMBL" id="CEL64467.1"/>
    </source>
</evidence>
<keyword evidence="8" id="KW-0949">S-adenosyl-L-methionine</keyword>
<accession>F0V837</accession>
<dbReference type="Proteomes" id="UP000007494">
    <property type="component" value="Chromosome Ib"/>
</dbReference>
<proteinExistence type="inferred from homology"/>
<dbReference type="EC" id="2.1.1.193" evidence="3"/>
<evidence type="ECO:0000256" key="4">
    <source>
        <dbReference type="ARBA" id="ARBA00022490"/>
    </source>
</evidence>
<comment type="function">
    <text evidence="9">Specifically methylates the N3 position of the uracil ring of uridine 1498 (m3U1498) in 16S rRNA. Acts on the fully assembled 30S ribosomal subunit.</text>
</comment>
<dbReference type="GO" id="GO:0070475">
    <property type="term" value="P:rRNA base methylation"/>
    <property type="evidence" value="ECO:0007669"/>
    <property type="project" value="TreeGrafter"/>
</dbReference>
<name>F0V837_NEOCL</name>
<dbReference type="Pfam" id="PF04452">
    <property type="entry name" value="Methyltrans_RNA"/>
    <property type="match status" value="2"/>
</dbReference>
<keyword evidence="6 14" id="KW-0489">Methyltransferase</keyword>
<dbReference type="InterPro" id="IPR029028">
    <property type="entry name" value="Alpha/beta_knot_MTases"/>
</dbReference>
<feature type="compositionally biased region" description="Basic and acidic residues" evidence="11">
    <location>
        <begin position="412"/>
        <end position="443"/>
    </location>
</feature>
<dbReference type="InterPro" id="IPR029026">
    <property type="entry name" value="tRNA_m1G_MTases_N"/>
</dbReference>
<evidence type="ECO:0000256" key="8">
    <source>
        <dbReference type="ARBA" id="ARBA00022691"/>
    </source>
</evidence>
<dbReference type="NCBIfam" id="TIGR00046">
    <property type="entry name" value="RsmE family RNA methyltransferase"/>
    <property type="match status" value="2"/>
</dbReference>
<evidence type="ECO:0000256" key="2">
    <source>
        <dbReference type="ARBA" id="ARBA00005528"/>
    </source>
</evidence>
<evidence type="ECO:0000313" key="15">
    <source>
        <dbReference type="Proteomes" id="UP000007494"/>
    </source>
</evidence>
<feature type="compositionally biased region" description="Basic and acidic residues" evidence="11">
    <location>
        <begin position="238"/>
        <end position="248"/>
    </location>
</feature>
<evidence type="ECO:0000256" key="11">
    <source>
        <dbReference type="SAM" id="MobiDB-lite"/>
    </source>
</evidence>
<evidence type="ECO:0000256" key="6">
    <source>
        <dbReference type="ARBA" id="ARBA00022603"/>
    </source>
</evidence>
<feature type="region of interest" description="Disordered" evidence="11">
    <location>
        <begin position="15"/>
        <end position="35"/>
    </location>
</feature>
<comment type="similarity">
    <text evidence="2">Belongs to the RNA methyltransferase RsmE family.</text>
</comment>
<dbReference type="InParanoid" id="F0V837"/>
<dbReference type="OrthoDB" id="2021042at2759"/>
<feature type="domain" description="Ribosomal RNA small subunit methyltransferase E methyltransferase" evidence="12">
    <location>
        <begin position="300"/>
        <end position="373"/>
    </location>
</feature>
<dbReference type="CDD" id="cd18084">
    <property type="entry name" value="RsmE-like"/>
    <property type="match status" value="1"/>
</dbReference>
<dbReference type="InterPro" id="IPR006700">
    <property type="entry name" value="RsmE"/>
</dbReference>
<dbReference type="eggNOG" id="ENOG502S5QK">
    <property type="taxonomic scope" value="Eukaryota"/>
</dbReference>
<dbReference type="PANTHER" id="PTHR30027">
    <property type="entry name" value="RIBOSOMAL RNA SMALL SUBUNIT METHYLTRANSFERASE E"/>
    <property type="match status" value="1"/>
</dbReference>
<dbReference type="SUPFAM" id="SSF75217">
    <property type="entry name" value="alpha/beta knot"/>
    <property type="match status" value="2"/>
</dbReference>
<feature type="domain" description="Ribosomal RNA small subunit methyltransferase E methyltransferase" evidence="12">
    <location>
        <begin position="108"/>
        <end position="192"/>
    </location>
</feature>
<dbReference type="InterPro" id="IPR046886">
    <property type="entry name" value="RsmE_MTase_dom"/>
</dbReference>
<feature type="compositionally biased region" description="Polar residues" evidence="11">
    <location>
        <begin position="448"/>
        <end position="459"/>
    </location>
</feature>
<keyword evidence="4" id="KW-0963">Cytoplasm</keyword>
<gene>
    <name evidence="14" type="ORF">BN1204_003630</name>
    <name evidence="13" type="ORF">NCLIV_003630</name>
</gene>
<feature type="region of interest" description="Disordered" evidence="11">
    <location>
        <begin position="205"/>
        <end position="265"/>
    </location>
</feature>
<evidence type="ECO:0000259" key="12">
    <source>
        <dbReference type="Pfam" id="PF04452"/>
    </source>
</evidence>
<organism evidence="13 15">
    <name type="scientific">Neospora caninum (strain Liverpool)</name>
    <dbReference type="NCBI Taxonomy" id="572307"/>
    <lineage>
        <taxon>Eukaryota</taxon>
        <taxon>Sar</taxon>
        <taxon>Alveolata</taxon>
        <taxon>Apicomplexa</taxon>
        <taxon>Conoidasida</taxon>
        <taxon>Coccidia</taxon>
        <taxon>Eucoccidiorida</taxon>
        <taxon>Eimeriorina</taxon>
        <taxon>Sarcocystidae</taxon>
        <taxon>Neospora</taxon>
    </lineage>
</organism>
<comment type="subcellular location">
    <subcellularLocation>
        <location evidence="1">Cytoplasm</location>
    </subcellularLocation>
</comment>
<evidence type="ECO:0000313" key="13">
    <source>
        <dbReference type="EMBL" id="CBZ49878.1"/>
    </source>
</evidence>
<reference evidence="15" key="3">
    <citation type="journal article" date="2012" name="PLoS Pathog.">
        <title>Comparative genomics of the apicomplexan parasites Toxoplasma gondii and Neospora caninum: Coccidia differing in host range and transmission strategy.</title>
        <authorList>
            <person name="Reid A.J."/>
            <person name="Vermont S.J."/>
            <person name="Cotton J.A."/>
            <person name="Harris D."/>
            <person name="Hill-Cawthorne G.A."/>
            <person name="Konen-Waisman S."/>
            <person name="Latham S.M."/>
            <person name="Mourier T."/>
            <person name="Norton R."/>
            <person name="Quail M.A."/>
            <person name="Sanders M."/>
            <person name="Shanmugam D."/>
            <person name="Sohal A."/>
            <person name="Wasmuth J.D."/>
            <person name="Brunk B."/>
            <person name="Grigg M.E."/>
            <person name="Howard J.C."/>
            <person name="Parkinson J."/>
            <person name="Roos D.S."/>
            <person name="Trees A.J."/>
            <person name="Berriman M."/>
            <person name="Pain A."/>
            <person name="Wastling J.M."/>
        </authorList>
    </citation>
    <scope>NUCLEOTIDE SEQUENCE [LARGE SCALE GENOMIC DNA]</scope>
    <source>
        <strain evidence="15">Liverpool</strain>
    </source>
</reference>
<keyword evidence="7 14" id="KW-0808">Transferase</keyword>
<dbReference type="PANTHER" id="PTHR30027:SF3">
    <property type="entry name" value="16S RRNA (URACIL(1498)-N(3))-METHYLTRANSFERASE"/>
    <property type="match status" value="1"/>
</dbReference>
<reference evidence="13" key="2">
    <citation type="submission" date="2011-03" db="EMBL/GenBank/DDBJ databases">
        <title>Comparative genomics and transcriptomics of Neospora caninum and Toxoplasma gondii.</title>
        <authorList>
            <person name="Reid A.J."/>
            <person name="Sohal A."/>
            <person name="Harris D."/>
            <person name="Quail M."/>
            <person name="Sanders M."/>
            <person name="Berriman M."/>
            <person name="Wastling J.M."/>
            <person name="Pain A."/>
        </authorList>
    </citation>
    <scope>NUCLEOTIDE SEQUENCE</scope>
    <source>
        <strain evidence="13">Liverpool</strain>
    </source>
</reference>
<feature type="compositionally biased region" description="Basic and acidic residues" evidence="11">
    <location>
        <begin position="464"/>
        <end position="474"/>
    </location>
</feature>
<reference evidence="14" key="4">
    <citation type="journal article" date="2015" name="PLoS ONE">
        <title>Comprehensive Evaluation of Toxoplasma gondii VEG and Neospora caninum LIV Genomes with Tachyzoite Stage Transcriptome and Proteome Defines Novel Transcript Features.</title>
        <authorList>
            <person name="Ramaprasad A."/>
            <person name="Mourier T."/>
            <person name="Naeem R."/>
            <person name="Malas T.B."/>
            <person name="Moussa E."/>
            <person name="Panigrahi A."/>
            <person name="Vermont S.J."/>
            <person name="Otto T.D."/>
            <person name="Wastling J."/>
            <person name="Pain A."/>
        </authorList>
    </citation>
    <scope>NUCLEOTIDE SEQUENCE</scope>
    <source>
        <strain evidence="14">Liverpool</strain>
    </source>
</reference>
<dbReference type="RefSeq" id="XP_003879913.1">
    <property type="nucleotide sequence ID" value="XM_003879864.1"/>
</dbReference>
<feature type="compositionally biased region" description="Polar residues" evidence="11">
    <location>
        <begin position="213"/>
        <end position="226"/>
    </location>
</feature>
<feature type="compositionally biased region" description="Basic and acidic residues" evidence="11">
    <location>
        <begin position="23"/>
        <end position="32"/>
    </location>
</feature>
<evidence type="ECO:0000256" key="7">
    <source>
        <dbReference type="ARBA" id="ARBA00022679"/>
    </source>
</evidence>
<dbReference type="GO" id="GO:0070042">
    <property type="term" value="F:rRNA (uridine-N3-)-methyltransferase activity"/>
    <property type="evidence" value="ECO:0007669"/>
    <property type="project" value="TreeGrafter"/>
</dbReference>
<sequence length="500" mass="53887">MNLILIKRRQIRRVRAGPPTAPEHAETARGDTGEEEEKLLVDLPSAAAQHCLSVLKVQVGSTVKVGVFNGGVCTGKVVAINGQSPACVQVQLERDIAKEACASPDSLIDLLLAIPRPKTLDKILQVSATLGVGRVLLVCSERVEKGYLSSPKLSRENIEKQLQTGLEQGVSTRVPEVQVFASWQALMAFLRRSYLPCPVHSQKARGAEDSEGHSFSSRSEAGNRSPVTAVPSDASRACGDKARQDSPEHVQPNKSTSSCLCGNEGERTTAESGELLCERDEQKDPREIPWCCFTSAVGRSRRLIAHPGVDATLGSIKMHAHSRGRVLVAIGPEGGWLDQEVLELSETQGFEFFSLGDRVLRCETAVVSVIAQLNMLLQDVTLRAGLPPACDIPEGECEAFPVFQGSVSMDACSDRNSPKTERRATAGDHETPAGRAECEERPRYLPASSPSCGGTTQPSKKGRSRDGVRQIHCDEDGRVIVLPQKFSQHRPAAVSPAPGE</sequence>
<reference evidence="13" key="1">
    <citation type="submission" date="2011-02" db="EMBL/GenBank/DDBJ databases">
        <authorList>
            <person name="Aslett M."/>
        </authorList>
    </citation>
    <scope>NUCLEOTIDE SEQUENCE</scope>
    <source>
        <strain evidence="13">Liverpool</strain>
    </source>
</reference>
<dbReference type="GeneID" id="13446041"/>
<keyword evidence="5" id="KW-0698">rRNA processing</keyword>
<dbReference type="EMBL" id="FR823381">
    <property type="protein sequence ID" value="CBZ49878.1"/>
    <property type="molecule type" value="Genomic_DNA"/>
</dbReference>
<keyword evidence="15" id="KW-1185">Reference proteome</keyword>
<protein>
    <recommendedName>
        <fullName evidence="3">16S rRNA (uracil(1498)-N(3))-methyltransferase</fullName>
        <ecNumber evidence="3">2.1.1.193</ecNumber>
    </recommendedName>
</protein>
<evidence type="ECO:0000256" key="9">
    <source>
        <dbReference type="ARBA" id="ARBA00025699"/>
    </source>
</evidence>